<dbReference type="InterPro" id="IPR036195">
    <property type="entry name" value="AbfB_ABD_sf"/>
</dbReference>
<keyword evidence="3" id="KW-0378">Hydrolase</keyword>
<dbReference type="Pfam" id="PF00188">
    <property type="entry name" value="CAP"/>
    <property type="match status" value="1"/>
</dbReference>
<dbReference type="EC" id="3.2.1.99" evidence="3"/>
<evidence type="ECO:0000313" key="4">
    <source>
        <dbReference type="EMBL" id="GAP28700.1"/>
    </source>
</evidence>
<dbReference type="AlphaFoldDB" id="A0ABC8AXK7"/>
<dbReference type="InterPro" id="IPR035940">
    <property type="entry name" value="CAP_sf"/>
</dbReference>
<dbReference type="Gene3D" id="2.80.10.50">
    <property type="match status" value="1"/>
</dbReference>
<dbReference type="CDD" id="cd23399">
    <property type="entry name" value="beta-trefoil_ABD_ABFB"/>
    <property type="match status" value="1"/>
</dbReference>
<dbReference type="InterPro" id="IPR007934">
    <property type="entry name" value="AbfB_ABD"/>
</dbReference>
<dbReference type="SUPFAM" id="SSF110221">
    <property type="entry name" value="AbfB domain"/>
    <property type="match status" value="1"/>
</dbReference>
<keyword evidence="5" id="KW-1185">Reference proteome</keyword>
<dbReference type="InterPro" id="IPR006311">
    <property type="entry name" value="TAT_signal"/>
</dbReference>
<dbReference type="Proteomes" id="UP000180166">
    <property type="component" value="Chromosome"/>
</dbReference>
<keyword evidence="3" id="KW-0326">Glycosidase</keyword>
<proteinExistence type="predicted"/>
<dbReference type="PANTHER" id="PTHR31157:SF1">
    <property type="entry name" value="SCP DOMAIN-CONTAINING PROTEIN"/>
    <property type="match status" value="1"/>
</dbReference>
<dbReference type="Gene3D" id="3.40.33.10">
    <property type="entry name" value="CAP"/>
    <property type="match status" value="1"/>
</dbReference>
<dbReference type="EMBL" id="BBYQ01000041">
    <property type="protein sequence ID" value="GAP28700.1"/>
    <property type="molecule type" value="Genomic_DNA"/>
</dbReference>
<dbReference type="EMBL" id="CP017839">
    <property type="protein sequence ID" value="APA98711.1"/>
    <property type="molecule type" value="Genomic_DNA"/>
</dbReference>
<dbReference type="KEGG" id="nsr:NS506_04665"/>
<protein>
    <submittedName>
        <fullName evidence="3">Arabinan endo-1,5-alpha-L-arabinosidase</fullName>
        <ecNumber evidence="3">3.2.1.99</ecNumber>
    </submittedName>
</protein>
<evidence type="ECO:0000313" key="3">
    <source>
        <dbReference type="EMBL" id="APA98711.1"/>
    </source>
</evidence>
<accession>A0ABC8AXK7</accession>
<organism evidence="3 6">
    <name type="scientific">Nocardia seriolae</name>
    <dbReference type="NCBI Taxonomy" id="37332"/>
    <lineage>
        <taxon>Bacteria</taxon>
        <taxon>Bacillati</taxon>
        <taxon>Actinomycetota</taxon>
        <taxon>Actinomycetes</taxon>
        <taxon>Mycobacteriales</taxon>
        <taxon>Nocardiaceae</taxon>
        <taxon>Nocardia</taxon>
    </lineage>
</organism>
<dbReference type="Proteomes" id="UP000037179">
    <property type="component" value="Unassembled WGS sequence"/>
</dbReference>
<dbReference type="InterPro" id="IPR014044">
    <property type="entry name" value="CAP_dom"/>
</dbReference>
<evidence type="ECO:0000259" key="2">
    <source>
        <dbReference type="Pfam" id="PF05270"/>
    </source>
</evidence>
<feature type="domain" description="SCP" evidence="1">
    <location>
        <begin position="207"/>
        <end position="327"/>
    </location>
</feature>
<evidence type="ECO:0000259" key="1">
    <source>
        <dbReference type="Pfam" id="PF00188"/>
    </source>
</evidence>
<dbReference type="GO" id="GO:0046558">
    <property type="term" value="F:arabinan endo-1,5-alpha-L-arabinosidase activity"/>
    <property type="evidence" value="ECO:0007669"/>
    <property type="project" value="UniProtKB-EC"/>
</dbReference>
<dbReference type="PANTHER" id="PTHR31157">
    <property type="entry name" value="SCP DOMAIN-CONTAINING PROTEIN"/>
    <property type="match status" value="1"/>
</dbReference>
<evidence type="ECO:0000313" key="6">
    <source>
        <dbReference type="Proteomes" id="UP000180166"/>
    </source>
</evidence>
<reference evidence="3 6" key="3">
    <citation type="submission" date="2016-10" db="EMBL/GenBank/DDBJ databases">
        <title>Genome sequence of Nocardia seriolae strain EM150506, isolated from Anguila japonica.</title>
        <authorList>
            <person name="Han H.-J."/>
        </authorList>
    </citation>
    <scope>NUCLEOTIDE SEQUENCE [LARGE SCALE GENOMIC DNA]</scope>
    <source>
        <strain evidence="3 6">EM150506</strain>
    </source>
</reference>
<reference evidence="5" key="1">
    <citation type="submission" date="2015-07" db="EMBL/GenBank/DDBJ databases">
        <title>Nocardia seriolae U-1 whole genome shotgun sequence.</title>
        <authorList>
            <person name="Imajoh M."/>
            <person name="Fukumoto Y."/>
            <person name="Sukeda M."/>
            <person name="Yamane J."/>
            <person name="Yamasaki K."/>
            <person name="Shimizu M."/>
            <person name="Ohnishi K."/>
            <person name="Oshima S."/>
        </authorList>
    </citation>
    <scope>NUCLEOTIDE SEQUENCE [LARGE SCALE GENOMIC DNA]</scope>
    <source>
        <strain evidence="5">U-1</strain>
    </source>
</reference>
<dbReference type="Pfam" id="PF05270">
    <property type="entry name" value="AbfB"/>
    <property type="match status" value="1"/>
</dbReference>
<dbReference type="CDD" id="cd05379">
    <property type="entry name" value="CAP_bacterial"/>
    <property type="match status" value="1"/>
</dbReference>
<reference evidence="4 5" key="2">
    <citation type="journal article" date="2016" name="Genome Announc.">
        <title>Draft Genome Sequence of Erythromycin- and Oxytetracycline-Sensitive Nocardia seriolae Strain U-1 (NBRC 110359).</title>
        <authorList>
            <person name="Imajoh M."/>
            <person name="Sukeda M."/>
            <person name="Shimizu M."/>
            <person name="Yamane J."/>
            <person name="Ohnishi K."/>
            <person name="Oshima S."/>
        </authorList>
    </citation>
    <scope>NUCLEOTIDE SEQUENCE [LARGE SCALE GENOMIC DNA]</scope>
    <source>
        <strain evidence="4 5">U-1</strain>
    </source>
</reference>
<name>A0ABC8AXK7_9NOCA</name>
<evidence type="ECO:0000313" key="5">
    <source>
        <dbReference type="Proteomes" id="UP000037179"/>
    </source>
</evidence>
<feature type="domain" description="Alpha-L-arabinofuranosidase B arabinose-binding" evidence="2">
    <location>
        <begin position="53"/>
        <end position="184"/>
    </location>
</feature>
<sequence length="352" mass="38575">MSIELQSTDINGESMVSRRTLLIGSGFGAAALALGTRSGAAIGWAAPIANRAMQSINYPDMYLRHAFFMGELSRVSTDLDRADATFDIVTGLADPSWVSFRSTNYPDRYLRHQNFRVKLDPLGDQQMREDATFAMRSGLADGAATSFSAYNSGLREYYIRHKCFSLYLEKITGDLDRRDATFRVGQGFSPQGSSEATQVVDIVNFARARENAAQNGCRAPRLVIDSRLTTAAQQHSQDLADHPGQWEKLYNGYPGHIGSDGSTPDQRIQSAVGSSGRENVYITWRFGNTATPGPQAALDSWWNSAPHKATILDWSLNTTGVGIATGQGIIPRGQRDAGKTANFKYVTQTFHT</sequence>
<dbReference type="PROSITE" id="PS51318">
    <property type="entry name" value="TAT"/>
    <property type="match status" value="1"/>
</dbReference>
<dbReference type="SUPFAM" id="SSF55797">
    <property type="entry name" value="PR-1-like"/>
    <property type="match status" value="1"/>
</dbReference>
<gene>
    <name evidence="3" type="ORF">NS506_04665</name>
    <name evidence="4" type="ORF">NSK11_contig00041-0011</name>
</gene>